<organism evidence="2 3">
    <name type="scientific">Zestosphaera tikiterensis</name>
    <dbReference type="NCBI Taxonomy" id="1973259"/>
    <lineage>
        <taxon>Archaea</taxon>
        <taxon>Thermoproteota</taxon>
        <taxon>Thermoprotei</taxon>
        <taxon>Desulfurococcales</taxon>
        <taxon>Desulfurococcaceae</taxon>
        <taxon>Zestosphaera</taxon>
    </lineage>
</organism>
<proteinExistence type="predicted"/>
<evidence type="ECO:0000313" key="3">
    <source>
        <dbReference type="Proteomes" id="UP000244093"/>
    </source>
</evidence>
<reference evidence="2 3" key="1">
    <citation type="journal article" date="2018" name="Syst. Appl. Microbiol.">
        <title>A new symbiotic nanoarchaeote (Candidatus Nanoclepta minutus) and its host (Zestosphaera tikiterensis gen. nov., sp. nov.) from a New Zealand hot spring.</title>
        <authorList>
            <person name="St John E."/>
            <person name="Liu Y."/>
            <person name="Podar M."/>
            <person name="Stott M.B."/>
            <person name="Meneghin J."/>
            <person name="Chen Z."/>
            <person name="Lagutin K."/>
            <person name="Mitchell K."/>
            <person name="Reysenbach A.L."/>
        </authorList>
    </citation>
    <scope>NUCLEOTIDE SEQUENCE [LARGE SCALE GENOMIC DNA]</scope>
    <source>
        <strain evidence="2">NZ3</strain>
    </source>
</reference>
<dbReference type="AlphaFoldDB" id="A0A2R7Y8C2"/>
<sequence length="96" mass="11090">MTKYRNYSNPYNVDVQRFSIYDSYKEHKGREMQVGDELVISIKEMDSEGRGVGYHNNKKVIVPRAVLGEKVRVLIKKVDGNLAYASVIERLGIQRK</sequence>
<evidence type="ECO:0000259" key="1">
    <source>
        <dbReference type="PROSITE" id="PS50926"/>
    </source>
</evidence>
<dbReference type="Proteomes" id="UP000244093">
    <property type="component" value="Unassembled WGS sequence"/>
</dbReference>
<dbReference type="InterPro" id="IPR002792">
    <property type="entry name" value="TRAM_dom"/>
</dbReference>
<dbReference type="Gene3D" id="2.40.50.140">
    <property type="entry name" value="Nucleic acid-binding proteins"/>
    <property type="match status" value="1"/>
</dbReference>
<protein>
    <recommendedName>
        <fullName evidence="1">TRAM domain-containing protein</fullName>
    </recommendedName>
</protein>
<dbReference type="EMBL" id="NBVN01000002">
    <property type="protein sequence ID" value="PUA33559.1"/>
    <property type="molecule type" value="Genomic_DNA"/>
</dbReference>
<dbReference type="PROSITE" id="PS50926">
    <property type="entry name" value="TRAM"/>
    <property type="match status" value="1"/>
</dbReference>
<dbReference type="SUPFAM" id="SSF50249">
    <property type="entry name" value="Nucleic acid-binding proteins"/>
    <property type="match status" value="1"/>
</dbReference>
<dbReference type="InterPro" id="IPR012340">
    <property type="entry name" value="NA-bd_OB-fold"/>
</dbReference>
<name>A0A2R7Y8C2_9CREN</name>
<gene>
    <name evidence="2" type="ORF">B7O98_03845</name>
</gene>
<dbReference type="Pfam" id="PF01938">
    <property type="entry name" value="TRAM"/>
    <property type="match status" value="1"/>
</dbReference>
<feature type="domain" description="TRAM" evidence="1">
    <location>
        <begin position="31"/>
        <end position="89"/>
    </location>
</feature>
<accession>A0A2R7Y8C2</accession>
<evidence type="ECO:0000313" key="2">
    <source>
        <dbReference type="EMBL" id="PUA33559.1"/>
    </source>
</evidence>
<comment type="caution">
    <text evidence="2">The sequence shown here is derived from an EMBL/GenBank/DDBJ whole genome shotgun (WGS) entry which is preliminary data.</text>
</comment>